<gene>
    <name evidence="1" type="ORF">SDC9_117395</name>
</gene>
<sequence>MLNFRAADSESHRSESAMRSRMRISADDNLSWLGCAQFRSDHVHDSLVGCADVHQRDVEFCAILLQRFNLFLRNKVFDVEDIFRRHIVVDRCDRFIWASDLAVGFTQAVEALR</sequence>
<dbReference type="AlphaFoldDB" id="A0A645BY62"/>
<evidence type="ECO:0000313" key="1">
    <source>
        <dbReference type="EMBL" id="MPM70440.1"/>
    </source>
</evidence>
<organism evidence="1">
    <name type="scientific">bioreactor metagenome</name>
    <dbReference type="NCBI Taxonomy" id="1076179"/>
    <lineage>
        <taxon>unclassified sequences</taxon>
        <taxon>metagenomes</taxon>
        <taxon>ecological metagenomes</taxon>
    </lineage>
</organism>
<dbReference type="AntiFam" id="ANF00100">
    <property type="entry name" value="Shadow ORF (opposite leuC)"/>
</dbReference>
<proteinExistence type="predicted"/>
<comment type="caution">
    <text evidence="1">The sequence shown here is derived from an EMBL/GenBank/DDBJ whole genome shotgun (WGS) entry which is preliminary data.</text>
</comment>
<dbReference type="EMBL" id="VSSQ01023476">
    <property type="protein sequence ID" value="MPM70440.1"/>
    <property type="molecule type" value="Genomic_DNA"/>
</dbReference>
<reference evidence="1" key="1">
    <citation type="submission" date="2019-08" db="EMBL/GenBank/DDBJ databases">
        <authorList>
            <person name="Kucharzyk K."/>
            <person name="Murdoch R.W."/>
            <person name="Higgins S."/>
            <person name="Loffler F."/>
        </authorList>
    </citation>
    <scope>NUCLEOTIDE SEQUENCE</scope>
</reference>
<name>A0A645BY62_9ZZZZ</name>
<protein>
    <submittedName>
        <fullName evidence="1">Uncharacterized protein</fullName>
    </submittedName>
</protein>
<accession>A0A645BY62</accession>